<dbReference type="AlphaFoldDB" id="A0AA34TQM0"/>
<evidence type="ECO:0000313" key="1">
    <source>
        <dbReference type="EMBL" id="ARP38905.1"/>
    </source>
</evidence>
<evidence type="ECO:0000313" key="2">
    <source>
        <dbReference type="Proteomes" id="UP000194136"/>
    </source>
</evidence>
<accession>A0AA34TQM0</accession>
<protein>
    <submittedName>
        <fullName evidence="1">Uncharacterized protein</fullName>
    </submittedName>
</protein>
<dbReference type="RefSeq" id="WP_086049860.1">
    <property type="nucleotide sequence ID" value="NZ_CP017916.1"/>
</dbReference>
<dbReference type="Pfam" id="PF19749">
    <property type="entry name" value="DUF6236"/>
    <property type="match status" value="1"/>
</dbReference>
<gene>
    <name evidence="1" type="ORF">K08M4_21720</name>
</gene>
<organism evidence="1 2">
    <name type="scientific">Vibrio syngnathi</name>
    <dbReference type="NCBI Taxonomy" id="3034029"/>
    <lineage>
        <taxon>Bacteria</taxon>
        <taxon>Pseudomonadati</taxon>
        <taxon>Pseudomonadota</taxon>
        <taxon>Gammaproteobacteria</taxon>
        <taxon>Vibrionales</taxon>
        <taxon>Vibrionaceae</taxon>
        <taxon>Vibrio</taxon>
    </lineage>
</organism>
<dbReference type="InterPro" id="IPR046203">
    <property type="entry name" value="DUF6236"/>
</dbReference>
<dbReference type="Proteomes" id="UP000194136">
    <property type="component" value="Chromosome 1"/>
</dbReference>
<proteinExistence type="predicted"/>
<reference evidence="1 2" key="1">
    <citation type="submission" date="2016-10" db="EMBL/GenBank/DDBJ databases">
        <title>The High Quality Genome of Vibrio splendidus K08M4.</title>
        <authorList>
            <person name="Wendling C."/>
            <person name="Chibani C.M."/>
            <person name="Hertel R."/>
            <person name="Sproer C."/>
            <person name="Bunk B."/>
            <person name="Overmann J."/>
            <person name="Roth O."/>
            <person name="Liesegang H."/>
        </authorList>
    </citation>
    <scope>NUCLEOTIDE SEQUENCE [LARGE SCALE GENOMIC DNA]</scope>
    <source>
        <strain evidence="1 2">K08M4</strain>
    </source>
</reference>
<name>A0AA34TQM0_9VIBR</name>
<dbReference type="KEGG" id="vsy:K08M4_21720"/>
<sequence length="297" mass="33294">MNNNGIVMSAYDVKITESRINVSADIAPEYLRYFCLYWDRIMLIDAPPICCVFNHEKQILSDAGILSVRTAHNPDWVARNLPQEEVSKELTRYVMNRHFQLASQEMGALLKEEPNQWTIHQNGNKLLLPDNHKVEQMTARMELKNCLPIPKADIPLDKVLDFKMNRADELTALHTTLTGLYLKITNSQDVITAQDYYVNQLSSAISDLNKVSKEKFGICDLANRKVSLEISQSSFFGGIGPALMFEQPIAQLGAYVVGGLVSSIKLTAEKTIEHRNATGSTQLSYLSSINKNEIAAC</sequence>
<dbReference type="EMBL" id="CP017916">
    <property type="protein sequence ID" value="ARP38905.1"/>
    <property type="molecule type" value="Genomic_DNA"/>
</dbReference>
<keyword evidence="2" id="KW-1185">Reference proteome</keyword>